<feature type="transmembrane region" description="Helical" evidence="2">
    <location>
        <begin position="75"/>
        <end position="96"/>
    </location>
</feature>
<feature type="transmembrane region" description="Helical" evidence="2">
    <location>
        <begin position="307"/>
        <end position="332"/>
    </location>
</feature>
<evidence type="ECO:0000256" key="1">
    <source>
        <dbReference type="SAM" id="MobiDB-lite"/>
    </source>
</evidence>
<evidence type="ECO:0000256" key="2">
    <source>
        <dbReference type="SAM" id="Phobius"/>
    </source>
</evidence>
<feature type="transmembrane region" description="Helical" evidence="2">
    <location>
        <begin position="274"/>
        <end position="295"/>
    </location>
</feature>
<keyword evidence="2" id="KW-0812">Transmembrane</keyword>
<sequence>MTTRAVHVKKTTYPSQPPGTAGQRPPASGPAAWRGLLGALALTATVPYLALKTAWLAGSRVGIPDGSVLLDPEPFLIAANAATAVMDACVIMLVLVLTRPWGLRVPAWLLTVPVFVASGLLTPILLGFPGQMLIRALGFGADPTASALREPFLDPWVFNVVYTGFTVQGLALAGLFVPYARERWGRYWQGVLGQRLPSSTGVVAAAAAAVGLVMAGVHFYWAFGGKAGLDPERAAVSAETAVVTAVHGACALAAGVGALLLARGGELRARWPLALVWIGSAAALSWGAWMLVTALGPQLDGGEGPSAAGLLTYAGQMITGLLAATVLTRFLISRREG</sequence>
<keyword evidence="2" id="KW-1133">Transmembrane helix</keyword>
<feature type="transmembrane region" description="Helical" evidence="2">
    <location>
        <begin position="108"/>
        <end position="128"/>
    </location>
</feature>
<keyword evidence="2" id="KW-0472">Membrane</keyword>
<feature type="transmembrane region" description="Helical" evidence="2">
    <location>
        <begin position="31"/>
        <end position="55"/>
    </location>
</feature>
<gene>
    <name evidence="3" type="ORF">OG327_07590</name>
</gene>
<accession>A0AAU2JKF6</accession>
<reference evidence="3" key="1">
    <citation type="submission" date="2022-10" db="EMBL/GenBank/DDBJ databases">
        <title>The complete genomes of actinobacterial strains from the NBC collection.</title>
        <authorList>
            <person name="Joergensen T.S."/>
            <person name="Alvarez Arevalo M."/>
            <person name="Sterndorff E.B."/>
            <person name="Faurdal D."/>
            <person name="Vuksanovic O."/>
            <person name="Mourched A.-S."/>
            <person name="Charusanti P."/>
            <person name="Shaw S."/>
            <person name="Blin K."/>
            <person name="Weber T."/>
        </authorList>
    </citation>
    <scope>NUCLEOTIDE SEQUENCE</scope>
    <source>
        <strain evidence="3">NBC_00049</strain>
    </source>
</reference>
<proteinExistence type="predicted"/>
<dbReference type="EMBL" id="CP108264">
    <property type="protein sequence ID" value="WTU73210.1"/>
    <property type="molecule type" value="Genomic_DNA"/>
</dbReference>
<feature type="transmembrane region" description="Helical" evidence="2">
    <location>
        <begin position="241"/>
        <end position="262"/>
    </location>
</feature>
<protein>
    <recommendedName>
        <fullName evidence="4">LigA protein</fullName>
    </recommendedName>
</protein>
<feature type="region of interest" description="Disordered" evidence="1">
    <location>
        <begin position="1"/>
        <end position="29"/>
    </location>
</feature>
<feature type="transmembrane region" description="Helical" evidence="2">
    <location>
        <begin position="156"/>
        <end position="180"/>
    </location>
</feature>
<evidence type="ECO:0008006" key="4">
    <source>
        <dbReference type="Google" id="ProtNLM"/>
    </source>
</evidence>
<evidence type="ECO:0000313" key="3">
    <source>
        <dbReference type="EMBL" id="WTU73210.1"/>
    </source>
</evidence>
<name>A0AAU2JKF6_9ACTN</name>
<organism evidence="3">
    <name type="scientific">Streptomyces sp. NBC_00049</name>
    <dbReference type="NCBI Taxonomy" id="2903617"/>
    <lineage>
        <taxon>Bacteria</taxon>
        <taxon>Bacillati</taxon>
        <taxon>Actinomycetota</taxon>
        <taxon>Actinomycetes</taxon>
        <taxon>Kitasatosporales</taxon>
        <taxon>Streptomycetaceae</taxon>
        <taxon>Streptomyces</taxon>
    </lineage>
</organism>
<dbReference type="AlphaFoldDB" id="A0AAU2JKF6"/>
<feature type="transmembrane region" description="Helical" evidence="2">
    <location>
        <begin position="201"/>
        <end position="221"/>
    </location>
</feature>
<feature type="compositionally biased region" description="Basic residues" evidence="1">
    <location>
        <begin position="1"/>
        <end position="10"/>
    </location>
</feature>